<keyword evidence="2" id="KW-1185">Reference proteome</keyword>
<evidence type="ECO:0000313" key="2">
    <source>
        <dbReference type="Proteomes" id="UP000233551"/>
    </source>
</evidence>
<name>A0A2I0J7Q6_PUNGR</name>
<dbReference type="Proteomes" id="UP000233551">
    <property type="component" value="Unassembled WGS sequence"/>
</dbReference>
<dbReference type="EMBL" id="PGOL01001947">
    <property type="protein sequence ID" value="PKI52267.1"/>
    <property type="molecule type" value="Genomic_DNA"/>
</dbReference>
<accession>A0A2I0J7Q6</accession>
<proteinExistence type="predicted"/>
<gene>
    <name evidence="1" type="ORF">CRG98_027332</name>
</gene>
<dbReference type="AlphaFoldDB" id="A0A2I0J7Q6"/>
<sequence>MRKLQYPFMLVVLLEPHEKPPRSRIKEGFGGFHIQGVRDFQFQFSLLLEGFFDTILLRSMHSYICELLLSRSFRHSTSRLGYHGLCNMDEVVTFVRAFFEVDMLFPLPLPPR</sequence>
<comment type="caution">
    <text evidence="1">The sequence shown here is derived from an EMBL/GenBank/DDBJ whole genome shotgun (WGS) entry which is preliminary data.</text>
</comment>
<protein>
    <submittedName>
        <fullName evidence="1">Uncharacterized protein</fullName>
    </submittedName>
</protein>
<reference evidence="1 2" key="1">
    <citation type="submission" date="2017-11" db="EMBL/GenBank/DDBJ databases">
        <title>De-novo sequencing of pomegranate (Punica granatum L.) genome.</title>
        <authorList>
            <person name="Akparov Z."/>
            <person name="Amiraslanov A."/>
            <person name="Hajiyeva S."/>
            <person name="Abbasov M."/>
            <person name="Kaur K."/>
            <person name="Hamwieh A."/>
            <person name="Solovyev V."/>
            <person name="Salamov A."/>
            <person name="Braich B."/>
            <person name="Kosarev P."/>
            <person name="Mahmoud A."/>
            <person name="Hajiyev E."/>
            <person name="Babayeva S."/>
            <person name="Izzatullayeva V."/>
            <person name="Mammadov A."/>
            <person name="Mammadov A."/>
            <person name="Sharifova S."/>
            <person name="Ojaghi J."/>
            <person name="Eynullazada K."/>
            <person name="Bayramov B."/>
            <person name="Abdulazimova A."/>
            <person name="Shahmuradov I."/>
        </authorList>
    </citation>
    <scope>NUCLEOTIDE SEQUENCE [LARGE SCALE GENOMIC DNA]</scope>
    <source>
        <strain evidence="2">cv. AG2017</strain>
        <tissue evidence="1">Leaf</tissue>
    </source>
</reference>
<organism evidence="1 2">
    <name type="scientific">Punica granatum</name>
    <name type="common">Pomegranate</name>
    <dbReference type="NCBI Taxonomy" id="22663"/>
    <lineage>
        <taxon>Eukaryota</taxon>
        <taxon>Viridiplantae</taxon>
        <taxon>Streptophyta</taxon>
        <taxon>Embryophyta</taxon>
        <taxon>Tracheophyta</taxon>
        <taxon>Spermatophyta</taxon>
        <taxon>Magnoliopsida</taxon>
        <taxon>eudicotyledons</taxon>
        <taxon>Gunneridae</taxon>
        <taxon>Pentapetalae</taxon>
        <taxon>rosids</taxon>
        <taxon>malvids</taxon>
        <taxon>Myrtales</taxon>
        <taxon>Lythraceae</taxon>
        <taxon>Punica</taxon>
    </lineage>
</organism>
<evidence type="ECO:0000313" key="1">
    <source>
        <dbReference type="EMBL" id="PKI52267.1"/>
    </source>
</evidence>